<gene>
    <name evidence="2" type="ORF">AMET1_1108</name>
</gene>
<keyword evidence="2" id="KW-0808">Transferase</keyword>
<dbReference type="Gene3D" id="3.30.460.10">
    <property type="entry name" value="Beta Polymerase, domain 2"/>
    <property type="match status" value="1"/>
</dbReference>
<dbReference type="Proteomes" id="UP000195137">
    <property type="component" value="Unassembled WGS sequence"/>
</dbReference>
<dbReference type="EMBL" id="MRZU01000004">
    <property type="protein sequence ID" value="OUJ18203.1"/>
    <property type="molecule type" value="Genomic_DNA"/>
</dbReference>
<dbReference type="CDD" id="cd05403">
    <property type="entry name" value="NT_KNTase_like"/>
    <property type="match status" value="1"/>
</dbReference>
<dbReference type="OrthoDB" id="18771at2157"/>
<evidence type="ECO:0000313" key="2">
    <source>
        <dbReference type="EMBL" id="OUJ18203.1"/>
    </source>
</evidence>
<accession>A0A1Y3GD10</accession>
<keyword evidence="3" id="KW-1185">Reference proteome</keyword>
<organism evidence="2 3">
    <name type="scientific">Methanonatronarchaeum thermophilum</name>
    <dbReference type="NCBI Taxonomy" id="1927129"/>
    <lineage>
        <taxon>Archaea</taxon>
        <taxon>Methanobacteriati</taxon>
        <taxon>Methanobacteriota</taxon>
        <taxon>Methanonatronarchaeia</taxon>
        <taxon>Methanonatronarchaeales</taxon>
        <taxon>Methanonatronarchaeaceae</taxon>
        <taxon>Methanonatronarchaeum</taxon>
    </lineage>
</organism>
<dbReference type="GO" id="GO:0016779">
    <property type="term" value="F:nucleotidyltransferase activity"/>
    <property type="evidence" value="ECO:0007669"/>
    <property type="project" value="InterPro"/>
</dbReference>
<dbReference type="Pfam" id="PF01909">
    <property type="entry name" value="NTP_transf_2"/>
    <property type="match status" value="1"/>
</dbReference>
<evidence type="ECO:0000313" key="3">
    <source>
        <dbReference type="Proteomes" id="UP000195137"/>
    </source>
</evidence>
<dbReference type="SUPFAM" id="SSF81301">
    <property type="entry name" value="Nucleotidyltransferase"/>
    <property type="match status" value="1"/>
</dbReference>
<proteinExistence type="predicted"/>
<protein>
    <submittedName>
        <fullName evidence="2">Putative nucleotidyltransferase</fullName>
    </submittedName>
</protein>
<sequence>MKDIELRIRDFFRVGHMLFSTVRYSQGDKVEALLRYIEHKDGGRESDIDNKKYRKLSFEQSFEYLKKNKPKYIEKVSGNQRQLIPKTDIDKIYRPEKNTYSGIAQKVIELFVEIGVSRNSIGLTGSRLVGLQTPNSDIDLAVYGKKEFNKARDAIQKLIEKKKLKPFEDTDWRKAYEKRQPSLTYEEFVFHEKRKNNRAKINGIPLDLLFVRNQKELPSKDFEGTKTKTKKITGTVIDDSMNFDSPAIYKIKHPTIDYVLSYTHTYAGQAYNGEEIVARGVHQTGVKEILIVGTSRIAEGEYIKTLKD</sequence>
<dbReference type="RefSeq" id="WP_086637495.1">
    <property type="nucleotide sequence ID" value="NZ_MRZU01000004.1"/>
</dbReference>
<evidence type="ECO:0000259" key="1">
    <source>
        <dbReference type="Pfam" id="PF01909"/>
    </source>
</evidence>
<feature type="domain" description="Polymerase nucleotidyl transferase" evidence="1">
    <location>
        <begin position="114"/>
        <end position="172"/>
    </location>
</feature>
<dbReference type="AlphaFoldDB" id="A0A1Y3GD10"/>
<comment type="caution">
    <text evidence="2">The sequence shown here is derived from an EMBL/GenBank/DDBJ whole genome shotgun (WGS) entry which is preliminary data.</text>
</comment>
<dbReference type="InterPro" id="IPR043519">
    <property type="entry name" value="NT_sf"/>
</dbReference>
<name>A0A1Y3GD10_9EURY</name>
<reference evidence="2 3" key="1">
    <citation type="submission" date="2016-12" db="EMBL/GenBank/DDBJ databases">
        <title>Discovery of methanogenic haloarchaea.</title>
        <authorList>
            <person name="Sorokin D.Y."/>
            <person name="Makarova K.S."/>
            <person name="Abbas B."/>
            <person name="Ferrer M."/>
            <person name="Golyshin P.N."/>
        </authorList>
    </citation>
    <scope>NUCLEOTIDE SEQUENCE [LARGE SCALE GENOMIC DNA]</scope>
    <source>
        <strain evidence="2">AMET1</strain>
    </source>
</reference>
<dbReference type="InterPro" id="IPR002934">
    <property type="entry name" value="Polymerase_NTP_transf_dom"/>
</dbReference>